<dbReference type="Pfam" id="PF01185">
    <property type="entry name" value="Hydrophobin"/>
    <property type="match status" value="1"/>
</dbReference>
<gene>
    <name evidence="7" type="ORF">OBBRIDRAFT_735263</name>
</gene>
<keyword evidence="4 6" id="KW-0964">Secreted</keyword>
<dbReference type="EMBL" id="KV722466">
    <property type="protein sequence ID" value="OCH87985.1"/>
    <property type="molecule type" value="Genomic_DNA"/>
</dbReference>
<evidence type="ECO:0000256" key="6">
    <source>
        <dbReference type="RuleBase" id="RU365009"/>
    </source>
</evidence>
<evidence type="ECO:0000256" key="5">
    <source>
        <dbReference type="ARBA" id="ARBA00023157"/>
    </source>
</evidence>
<organism evidence="7 8">
    <name type="scientific">Obba rivulosa</name>
    <dbReference type="NCBI Taxonomy" id="1052685"/>
    <lineage>
        <taxon>Eukaryota</taxon>
        <taxon>Fungi</taxon>
        <taxon>Dikarya</taxon>
        <taxon>Basidiomycota</taxon>
        <taxon>Agaricomycotina</taxon>
        <taxon>Agaricomycetes</taxon>
        <taxon>Polyporales</taxon>
        <taxon>Gelatoporiaceae</taxon>
        <taxon>Obba</taxon>
    </lineage>
</organism>
<feature type="signal peptide" evidence="6">
    <location>
        <begin position="1"/>
        <end position="23"/>
    </location>
</feature>
<comment type="subcellular location">
    <subcellularLocation>
        <location evidence="1 6">Secreted</location>
        <location evidence="1 6">Cell wall</location>
    </subcellularLocation>
</comment>
<evidence type="ECO:0000313" key="8">
    <source>
        <dbReference type="Proteomes" id="UP000250043"/>
    </source>
</evidence>
<dbReference type="OrthoDB" id="4225815at2759"/>
<evidence type="ECO:0000256" key="4">
    <source>
        <dbReference type="ARBA" id="ARBA00022525"/>
    </source>
</evidence>
<dbReference type="InterPro" id="IPR001338">
    <property type="entry name" value="Class_I_Hydrophobin"/>
</dbReference>
<keyword evidence="3 6" id="KW-0134">Cell wall</keyword>
<dbReference type="AlphaFoldDB" id="A0A8E2DHB2"/>
<name>A0A8E2DHB2_9APHY</name>
<proteinExistence type="inferred from homology"/>
<evidence type="ECO:0000256" key="1">
    <source>
        <dbReference type="ARBA" id="ARBA00004191"/>
    </source>
</evidence>
<sequence length="129" mass="13268">MAARTHALPLLALLLALVLAALAHPAPPAVRAKFEYPRPYATRQDSQCNSGSLQCCDSVSTPGNSSVVRRAVRELGVRVAYNQPVGVGCSSIDPINVGGGTSCSSDPVCCEDNSFGLIGIGCTPISIGL</sequence>
<reference evidence="7 8" key="1">
    <citation type="submission" date="2016-07" db="EMBL/GenBank/DDBJ databases">
        <title>Draft genome of the white-rot fungus Obba rivulosa 3A-2.</title>
        <authorList>
            <consortium name="DOE Joint Genome Institute"/>
            <person name="Miettinen O."/>
            <person name="Riley R."/>
            <person name="Acob R."/>
            <person name="Barry K."/>
            <person name="Cullen D."/>
            <person name="De Vries R."/>
            <person name="Hainaut M."/>
            <person name="Hatakka A."/>
            <person name="Henrissat B."/>
            <person name="Hilden K."/>
            <person name="Kuo R."/>
            <person name="Labutti K."/>
            <person name="Lipzen A."/>
            <person name="Makela M.R."/>
            <person name="Sandor L."/>
            <person name="Spatafora J.W."/>
            <person name="Grigoriev I.V."/>
            <person name="Hibbett D.S."/>
        </authorList>
    </citation>
    <scope>NUCLEOTIDE SEQUENCE [LARGE SCALE GENOMIC DNA]</scope>
    <source>
        <strain evidence="7 8">3A-2</strain>
    </source>
</reference>
<evidence type="ECO:0000256" key="3">
    <source>
        <dbReference type="ARBA" id="ARBA00022512"/>
    </source>
</evidence>
<dbReference type="GO" id="GO:0005199">
    <property type="term" value="F:structural constituent of cell wall"/>
    <property type="evidence" value="ECO:0007669"/>
    <property type="project" value="InterPro"/>
</dbReference>
<dbReference type="CDD" id="cd23507">
    <property type="entry name" value="hydrophobin_I"/>
    <property type="match status" value="1"/>
</dbReference>
<comment type="similarity">
    <text evidence="2 6">Belongs to the fungal hydrophobin family.</text>
</comment>
<feature type="chain" id="PRO_5034263618" description="Hydrophobin" evidence="6">
    <location>
        <begin position="24"/>
        <end position="129"/>
    </location>
</feature>
<keyword evidence="5 6" id="KW-1015">Disulfide bond</keyword>
<keyword evidence="6" id="KW-0732">Signal</keyword>
<evidence type="ECO:0000313" key="7">
    <source>
        <dbReference type="EMBL" id="OCH87985.1"/>
    </source>
</evidence>
<accession>A0A8E2DHB2</accession>
<dbReference type="GO" id="GO:0009277">
    <property type="term" value="C:fungal-type cell wall"/>
    <property type="evidence" value="ECO:0007669"/>
    <property type="project" value="InterPro"/>
</dbReference>
<dbReference type="Proteomes" id="UP000250043">
    <property type="component" value="Unassembled WGS sequence"/>
</dbReference>
<keyword evidence="8" id="KW-1185">Reference proteome</keyword>
<protein>
    <recommendedName>
        <fullName evidence="6">Hydrophobin</fullName>
    </recommendedName>
</protein>
<dbReference type="SMART" id="SM00075">
    <property type="entry name" value="HYDRO"/>
    <property type="match status" value="1"/>
</dbReference>
<evidence type="ECO:0000256" key="2">
    <source>
        <dbReference type="ARBA" id="ARBA00010446"/>
    </source>
</evidence>